<proteinExistence type="predicted"/>
<protein>
    <submittedName>
        <fullName evidence="2">Uncharacterized protein</fullName>
    </submittedName>
</protein>
<dbReference type="InterPro" id="IPR046595">
    <property type="entry name" value="DUF6653"/>
</dbReference>
<evidence type="ECO:0000256" key="1">
    <source>
        <dbReference type="SAM" id="Phobius"/>
    </source>
</evidence>
<feature type="transmembrane region" description="Helical" evidence="1">
    <location>
        <begin position="20"/>
        <end position="39"/>
    </location>
</feature>
<organism evidence="2 3">
    <name type="scientific">Stappia sediminis</name>
    <dbReference type="NCBI Taxonomy" id="2692190"/>
    <lineage>
        <taxon>Bacteria</taxon>
        <taxon>Pseudomonadati</taxon>
        <taxon>Pseudomonadota</taxon>
        <taxon>Alphaproteobacteria</taxon>
        <taxon>Hyphomicrobiales</taxon>
        <taxon>Stappiaceae</taxon>
        <taxon>Stappia</taxon>
    </lineage>
</organism>
<comment type="caution">
    <text evidence="2">The sequence shown here is derived from an EMBL/GenBank/DDBJ whole genome shotgun (WGS) entry which is preliminary data.</text>
</comment>
<keyword evidence="1" id="KW-0812">Transmembrane</keyword>
<dbReference type="EMBL" id="WUMV01000002">
    <property type="protein sequence ID" value="MXN64253.1"/>
    <property type="molecule type" value="Genomic_DNA"/>
</dbReference>
<feature type="transmembrane region" description="Helical" evidence="1">
    <location>
        <begin position="104"/>
        <end position="123"/>
    </location>
</feature>
<dbReference type="AlphaFoldDB" id="A0A7X3LSF5"/>
<dbReference type="Pfam" id="PF20358">
    <property type="entry name" value="DUF6653"/>
    <property type="match status" value="1"/>
</dbReference>
<reference evidence="2 3" key="1">
    <citation type="submission" date="2019-12" db="EMBL/GenBank/DDBJ databases">
        <authorList>
            <person name="Li M."/>
        </authorList>
    </citation>
    <scope>NUCLEOTIDE SEQUENCE [LARGE SCALE GENOMIC DNA]</scope>
    <source>
        <strain evidence="2 3">GBMRC 2046</strain>
    </source>
</reference>
<keyword evidence="3" id="KW-1185">Reference proteome</keyword>
<evidence type="ECO:0000313" key="3">
    <source>
        <dbReference type="Proteomes" id="UP000433101"/>
    </source>
</evidence>
<feature type="transmembrane region" description="Helical" evidence="1">
    <location>
        <begin position="45"/>
        <end position="63"/>
    </location>
</feature>
<dbReference type="Proteomes" id="UP000433101">
    <property type="component" value="Unassembled WGS sequence"/>
</dbReference>
<keyword evidence="1" id="KW-1133">Transmembrane helix</keyword>
<gene>
    <name evidence="2" type="ORF">GR183_05005</name>
</gene>
<accession>A0A7X3LSF5</accession>
<keyword evidence="1" id="KW-0472">Membrane</keyword>
<name>A0A7X3LSF5_9HYPH</name>
<feature type="transmembrane region" description="Helical" evidence="1">
    <location>
        <begin position="129"/>
        <end position="152"/>
    </location>
</feature>
<evidence type="ECO:0000313" key="2">
    <source>
        <dbReference type="EMBL" id="MXN64253.1"/>
    </source>
</evidence>
<sequence>MDVGRIRLLGMNSDVWKRHASGWSVWTRFASLPFLYLAVWSHTVYGWLTAAGFTAAVIVWLWLNPRLFPAPKTFESWHARAVLGERVWLNRTAIPVPHDENRKALALSAVAGIGFFVGIWGAISGSMPMMVTGAAVTYAGKLAFLAVMVRIYDLMRNAHPLYSSWTLSPENDNERSGDRHRRAG</sequence>